<keyword evidence="2" id="KW-1185">Reference proteome</keyword>
<dbReference type="Proteomes" id="UP000321570">
    <property type="component" value="Unassembled WGS sequence"/>
</dbReference>
<protein>
    <submittedName>
        <fullName evidence="1">Uncharacterized protein</fullName>
    </submittedName>
</protein>
<evidence type="ECO:0000313" key="1">
    <source>
        <dbReference type="EMBL" id="VUZ49827.1"/>
    </source>
</evidence>
<evidence type="ECO:0000313" key="2">
    <source>
        <dbReference type="Proteomes" id="UP000321570"/>
    </source>
</evidence>
<proteinExistence type="predicted"/>
<dbReference type="EMBL" id="CABIJS010000333">
    <property type="protein sequence ID" value="VUZ49827.1"/>
    <property type="molecule type" value="Genomic_DNA"/>
</dbReference>
<organism evidence="1 2">
    <name type="scientific">Hymenolepis diminuta</name>
    <name type="common">Rat tapeworm</name>
    <dbReference type="NCBI Taxonomy" id="6216"/>
    <lineage>
        <taxon>Eukaryota</taxon>
        <taxon>Metazoa</taxon>
        <taxon>Spiralia</taxon>
        <taxon>Lophotrochozoa</taxon>
        <taxon>Platyhelminthes</taxon>
        <taxon>Cestoda</taxon>
        <taxon>Eucestoda</taxon>
        <taxon>Cyclophyllidea</taxon>
        <taxon>Hymenolepididae</taxon>
        <taxon>Hymenolepis</taxon>
    </lineage>
</organism>
<name>A0A564YRA5_HYMDI</name>
<sequence>DCRTLVSSRTPTPTIIIKSPKRCGQCDHIRSKSMLVFRSRLSVPVNDKCKESKRTGLAKPVSLTIGTGLKGIAQDTVEVALPYHRILICSQTEVS</sequence>
<dbReference type="AlphaFoldDB" id="A0A564YRA5"/>
<gene>
    <name evidence="1" type="ORF">WMSIL1_LOCUS8441</name>
</gene>
<accession>A0A564YRA5</accession>
<feature type="non-terminal residue" evidence="1">
    <location>
        <position position="1"/>
    </location>
</feature>
<reference evidence="1 2" key="1">
    <citation type="submission" date="2019-07" db="EMBL/GenBank/DDBJ databases">
        <authorList>
            <person name="Jastrzebski P J."/>
            <person name="Paukszto L."/>
            <person name="Jastrzebski P J."/>
        </authorList>
    </citation>
    <scope>NUCLEOTIDE SEQUENCE [LARGE SCALE GENOMIC DNA]</scope>
    <source>
        <strain evidence="1 2">WMS-il1</strain>
    </source>
</reference>